<dbReference type="InterPro" id="IPR015943">
    <property type="entry name" value="WD40/YVTN_repeat-like_dom_sf"/>
</dbReference>
<dbReference type="AlphaFoldDB" id="A0A6S7GAC4"/>
<proteinExistence type="predicted"/>
<dbReference type="PANTHER" id="PTHR47822:SF3">
    <property type="entry name" value="ANAPHASE-PROMOTING COMPLEX SUBUNIT 4-LIKE WD40 DOMAIN-CONTAINING PROTEIN"/>
    <property type="match status" value="1"/>
</dbReference>
<dbReference type="EMBL" id="CACRXK020001407">
    <property type="protein sequence ID" value="CAB3988928.1"/>
    <property type="molecule type" value="Genomic_DNA"/>
</dbReference>
<dbReference type="PROSITE" id="PS50294">
    <property type="entry name" value="WD_REPEATS_REGION"/>
    <property type="match status" value="1"/>
</dbReference>
<dbReference type="OrthoDB" id="361494at2759"/>
<evidence type="ECO:0000313" key="1">
    <source>
        <dbReference type="EMBL" id="CAB3988928.1"/>
    </source>
</evidence>
<dbReference type="Proteomes" id="UP001152795">
    <property type="component" value="Unassembled WGS sequence"/>
</dbReference>
<comment type="caution">
    <text evidence="1">The sequence shown here is derived from an EMBL/GenBank/DDBJ whole genome shotgun (WGS) entry which is preliminary data.</text>
</comment>
<evidence type="ECO:0000313" key="2">
    <source>
        <dbReference type="Proteomes" id="UP001152795"/>
    </source>
</evidence>
<dbReference type="SMART" id="SM00320">
    <property type="entry name" value="WD40"/>
    <property type="match status" value="5"/>
</dbReference>
<dbReference type="PANTHER" id="PTHR47822">
    <property type="entry name" value="CARBOHYDRATE BINDING DOMAIN CONTAINING PROTEIN"/>
    <property type="match status" value="1"/>
</dbReference>
<reference evidence="1" key="1">
    <citation type="submission" date="2020-04" db="EMBL/GenBank/DDBJ databases">
        <authorList>
            <person name="Alioto T."/>
            <person name="Alioto T."/>
            <person name="Gomez Garrido J."/>
        </authorList>
    </citation>
    <scope>NUCLEOTIDE SEQUENCE</scope>
    <source>
        <strain evidence="1">A484AB</strain>
    </source>
</reference>
<keyword evidence="2" id="KW-1185">Reference proteome</keyword>
<dbReference type="PROSITE" id="PS50082">
    <property type="entry name" value="WD_REPEATS_2"/>
    <property type="match status" value="2"/>
</dbReference>
<protein>
    <submittedName>
        <fullName evidence="1">WD repeat-containing 5-like</fullName>
    </submittedName>
</protein>
<organism evidence="1 2">
    <name type="scientific">Paramuricea clavata</name>
    <name type="common">Red gorgonian</name>
    <name type="synonym">Violescent sea-whip</name>
    <dbReference type="NCBI Taxonomy" id="317549"/>
    <lineage>
        <taxon>Eukaryota</taxon>
        <taxon>Metazoa</taxon>
        <taxon>Cnidaria</taxon>
        <taxon>Anthozoa</taxon>
        <taxon>Octocorallia</taxon>
        <taxon>Malacalcyonacea</taxon>
        <taxon>Plexauridae</taxon>
        <taxon>Paramuricea</taxon>
    </lineage>
</organism>
<dbReference type="Pfam" id="PF00400">
    <property type="entry name" value="WD40"/>
    <property type="match status" value="2"/>
</dbReference>
<name>A0A6S7GAC4_PARCT</name>
<dbReference type="SUPFAM" id="SSF50978">
    <property type="entry name" value="WD40 repeat-like"/>
    <property type="match status" value="1"/>
</dbReference>
<sequence>MSAGRRRLENAIQIGREIDSRLDESDSSSGLSKISSVQDIDFGDIGGAFCINFSSDDQYFAVGCGNSAIQVYSVKQGKKRRPLRHGSNFGLPVTCAKFYPFNSNFLVTTESQGDITIWDLTEWTQRRKIYEKGNEIQTMDFSHDGKIFATAGKDRTVRIYDSDRLDIIKDFPGTGILDEDTSELTEFGHGRKVFALKFHPFDDNVFITGGWDKCIKVWDIRSAHSVRTIWGPYICGDALDMCVDNILTGSWVADNALQIWDFKSGGLIETVPFPSEKGAFLYCARFLSEDLIAAGGSGTRDLKLLYRETHEVAGCLDNDGRTIQALDTADDGHLLAMGSTGNHVRLASIL</sequence>
<dbReference type="InterPro" id="IPR036322">
    <property type="entry name" value="WD40_repeat_dom_sf"/>
</dbReference>
<gene>
    <name evidence="1" type="ORF">PACLA_8A062613</name>
</gene>
<dbReference type="Gene3D" id="2.130.10.10">
    <property type="entry name" value="YVTN repeat-like/Quinoprotein amine dehydrogenase"/>
    <property type="match status" value="2"/>
</dbReference>
<accession>A0A6S7GAC4</accession>
<dbReference type="InterPro" id="IPR001680">
    <property type="entry name" value="WD40_rpt"/>
</dbReference>